<proteinExistence type="predicted"/>
<sequence length="34" mass="4121">MIDKYMEIRMTKKNVVQKSKIIRRVDLRSVTALR</sequence>
<reference evidence="1" key="1">
    <citation type="submission" date="2016-12" db="EMBL/GenBank/DDBJ databases">
        <authorList>
            <person name="Moulin L."/>
        </authorList>
    </citation>
    <scope>NUCLEOTIDE SEQUENCE [LARGE SCALE GENOMIC DNA]</scope>
    <source>
        <strain evidence="1">STM 7183</strain>
    </source>
</reference>
<protein>
    <submittedName>
        <fullName evidence="1">Uncharacterized protein</fullName>
    </submittedName>
</protein>
<accession>A0A1N7RLC8</accession>
<dbReference type="AlphaFoldDB" id="A0A1N7RLC8"/>
<name>A0A1N7RLC8_9BURK</name>
<evidence type="ECO:0000313" key="2">
    <source>
        <dbReference type="Proteomes" id="UP000195569"/>
    </source>
</evidence>
<organism evidence="1 2">
    <name type="scientific">Paraburkholderia piptadeniae</name>
    <dbReference type="NCBI Taxonomy" id="1701573"/>
    <lineage>
        <taxon>Bacteria</taxon>
        <taxon>Pseudomonadati</taxon>
        <taxon>Pseudomonadota</taxon>
        <taxon>Betaproteobacteria</taxon>
        <taxon>Burkholderiales</taxon>
        <taxon>Burkholderiaceae</taxon>
        <taxon>Paraburkholderia</taxon>
    </lineage>
</organism>
<dbReference type="EMBL" id="CYGY02000007">
    <property type="protein sequence ID" value="SIT35902.1"/>
    <property type="molecule type" value="Genomic_DNA"/>
</dbReference>
<evidence type="ECO:0000313" key="1">
    <source>
        <dbReference type="EMBL" id="SIT35902.1"/>
    </source>
</evidence>
<gene>
    <name evidence="1" type="ORF">BN2476_70055</name>
</gene>
<dbReference type="Proteomes" id="UP000195569">
    <property type="component" value="Unassembled WGS sequence"/>
</dbReference>
<keyword evidence="2" id="KW-1185">Reference proteome</keyword>
<comment type="caution">
    <text evidence="1">The sequence shown here is derived from an EMBL/GenBank/DDBJ whole genome shotgun (WGS) entry which is preliminary data.</text>
</comment>